<dbReference type="InterPro" id="IPR005227">
    <property type="entry name" value="YqgF"/>
</dbReference>
<dbReference type="AlphaFoldDB" id="X0RL54"/>
<keyword evidence="4" id="KW-0378">Hydrolase</keyword>
<dbReference type="PANTHER" id="PTHR33317:SF4">
    <property type="entry name" value="POLYNUCLEOTIDYL TRANSFERASE, RIBONUCLEASE H-LIKE SUPERFAMILY PROTEIN"/>
    <property type="match status" value="1"/>
</dbReference>
<dbReference type="PANTHER" id="PTHR33317">
    <property type="entry name" value="POLYNUCLEOTIDYL TRANSFERASE, RIBONUCLEASE H-LIKE SUPERFAMILY PROTEIN"/>
    <property type="match status" value="1"/>
</dbReference>
<dbReference type="GO" id="GO:0016787">
    <property type="term" value="F:hydrolase activity"/>
    <property type="evidence" value="ECO:0007669"/>
    <property type="project" value="UniProtKB-KW"/>
</dbReference>
<dbReference type="InterPro" id="IPR012337">
    <property type="entry name" value="RNaseH-like_sf"/>
</dbReference>
<evidence type="ECO:0000256" key="4">
    <source>
        <dbReference type="ARBA" id="ARBA00022801"/>
    </source>
</evidence>
<dbReference type="NCBIfam" id="TIGR00250">
    <property type="entry name" value="RNAse_H_YqgF"/>
    <property type="match status" value="1"/>
</dbReference>
<protein>
    <recommendedName>
        <fullName evidence="5">YqgF/RNase H-like domain-containing protein</fullName>
    </recommendedName>
</protein>
<evidence type="ECO:0000256" key="1">
    <source>
        <dbReference type="ARBA" id="ARBA00022490"/>
    </source>
</evidence>
<comment type="caution">
    <text evidence="6">The sequence shown here is derived from an EMBL/GenBank/DDBJ whole genome shotgun (WGS) entry which is preliminary data.</text>
</comment>
<dbReference type="Pfam" id="PF03652">
    <property type="entry name" value="RuvX"/>
    <property type="match status" value="1"/>
</dbReference>
<evidence type="ECO:0000313" key="6">
    <source>
        <dbReference type="EMBL" id="GAF69544.1"/>
    </source>
</evidence>
<dbReference type="HAMAP" id="MF_00651">
    <property type="entry name" value="Nuclease_YqgF"/>
    <property type="match status" value="1"/>
</dbReference>
<dbReference type="CDD" id="cd16964">
    <property type="entry name" value="YqgF"/>
    <property type="match status" value="1"/>
</dbReference>
<evidence type="ECO:0000259" key="5">
    <source>
        <dbReference type="SMART" id="SM00732"/>
    </source>
</evidence>
<keyword evidence="1" id="KW-0963">Cytoplasm</keyword>
<gene>
    <name evidence="6" type="ORF">S01H1_14964</name>
</gene>
<dbReference type="GO" id="GO:0000967">
    <property type="term" value="P:rRNA 5'-end processing"/>
    <property type="evidence" value="ECO:0007669"/>
    <property type="project" value="TreeGrafter"/>
</dbReference>
<evidence type="ECO:0000256" key="3">
    <source>
        <dbReference type="ARBA" id="ARBA00022722"/>
    </source>
</evidence>
<proteinExistence type="inferred from homology"/>
<sequence length="146" mass="15431">MRILGLDVGERRIGIAIADEGVPVALPVTVVERSDLPADLDAIARLVQEQGAEAVVIGLPISLNGSLGPQAQTVKAFGQELAARLALPIEYWDERLSTVEAQRRLASAGRRGPKAKAKRDAAAAAIVLQSYLDSRAQGSPLPPFES</sequence>
<keyword evidence="2" id="KW-0690">Ribosome biogenesis</keyword>
<dbReference type="SUPFAM" id="SSF53098">
    <property type="entry name" value="Ribonuclease H-like"/>
    <property type="match status" value="1"/>
</dbReference>
<dbReference type="GO" id="GO:0004518">
    <property type="term" value="F:nuclease activity"/>
    <property type="evidence" value="ECO:0007669"/>
    <property type="project" value="UniProtKB-KW"/>
</dbReference>
<accession>X0RL54</accession>
<dbReference type="GO" id="GO:0005829">
    <property type="term" value="C:cytosol"/>
    <property type="evidence" value="ECO:0007669"/>
    <property type="project" value="TreeGrafter"/>
</dbReference>
<reference evidence="6" key="1">
    <citation type="journal article" date="2014" name="Front. Microbiol.">
        <title>High frequency of phylogenetically diverse reductive dehalogenase-homologous genes in deep subseafloor sedimentary metagenomes.</title>
        <authorList>
            <person name="Kawai M."/>
            <person name="Futagami T."/>
            <person name="Toyoda A."/>
            <person name="Takaki Y."/>
            <person name="Nishi S."/>
            <person name="Hori S."/>
            <person name="Arai W."/>
            <person name="Tsubouchi T."/>
            <person name="Morono Y."/>
            <person name="Uchiyama I."/>
            <person name="Ito T."/>
            <person name="Fujiyama A."/>
            <person name="Inagaki F."/>
            <person name="Takami H."/>
        </authorList>
    </citation>
    <scope>NUCLEOTIDE SEQUENCE</scope>
    <source>
        <strain evidence="6">Expedition CK06-06</strain>
    </source>
</reference>
<dbReference type="InterPro" id="IPR037027">
    <property type="entry name" value="YqgF/RNaseH-like_dom_sf"/>
</dbReference>
<name>X0RL54_9ZZZZ</name>
<evidence type="ECO:0000256" key="2">
    <source>
        <dbReference type="ARBA" id="ARBA00022517"/>
    </source>
</evidence>
<dbReference type="InterPro" id="IPR006641">
    <property type="entry name" value="YqgF/RNaseH-like_dom"/>
</dbReference>
<dbReference type="Gene3D" id="3.30.420.140">
    <property type="entry name" value="YqgF/RNase H-like domain"/>
    <property type="match status" value="1"/>
</dbReference>
<feature type="domain" description="YqgF/RNase H-like" evidence="5">
    <location>
        <begin position="1"/>
        <end position="101"/>
    </location>
</feature>
<organism evidence="6">
    <name type="scientific">marine sediment metagenome</name>
    <dbReference type="NCBI Taxonomy" id="412755"/>
    <lineage>
        <taxon>unclassified sequences</taxon>
        <taxon>metagenomes</taxon>
        <taxon>ecological metagenomes</taxon>
    </lineage>
</organism>
<keyword evidence="3" id="KW-0540">Nuclease</keyword>
<dbReference type="SMART" id="SM00732">
    <property type="entry name" value="YqgFc"/>
    <property type="match status" value="1"/>
</dbReference>
<dbReference type="EMBL" id="BARS01007805">
    <property type="protein sequence ID" value="GAF69544.1"/>
    <property type="molecule type" value="Genomic_DNA"/>
</dbReference>